<dbReference type="AlphaFoldDB" id="A0A285D546"/>
<reference evidence="2 3" key="1">
    <citation type="submission" date="2017-08" db="EMBL/GenBank/DDBJ databases">
        <authorList>
            <person name="de Groot N.N."/>
        </authorList>
    </citation>
    <scope>NUCLEOTIDE SEQUENCE [LARGE SCALE GENOMIC DNA]</scope>
    <source>
        <strain evidence="2 3">JC228</strain>
    </source>
</reference>
<keyword evidence="3" id="KW-1185">Reference proteome</keyword>
<evidence type="ECO:0000256" key="1">
    <source>
        <dbReference type="SAM" id="MobiDB-lite"/>
    </source>
</evidence>
<organism evidence="2 3">
    <name type="scientific">Bacillus oleivorans</name>
    <dbReference type="NCBI Taxonomy" id="1448271"/>
    <lineage>
        <taxon>Bacteria</taxon>
        <taxon>Bacillati</taxon>
        <taxon>Bacillota</taxon>
        <taxon>Bacilli</taxon>
        <taxon>Bacillales</taxon>
        <taxon>Bacillaceae</taxon>
        <taxon>Bacillus</taxon>
    </lineage>
</organism>
<feature type="region of interest" description="Disordered" evidence="1">
    <location>
        <begin position="85"/>
        <end position="104"/>
    </location>
</feature>
<evidence type="ECO:0000313" key="3">
    <source>
        <dbReference type="Proteomes" id="UP000219546"/>
    </source>
</evidence>
<evidence type="ECO:0000313" key="2">
    <source>
        <dbReference type="EMBL" id="SNX74879.1"/>
    </source>
</evidence>
<dbReference type="RefSeq" id="WP_097160173.1">
    <property type="nucleotide sequence ID" value="NZ_JBEPMQ010000011.1"/>
</dbReference>
<proteinExistence type="predicted"/>
<protein>
    <recommendedName>
        <fullName evidence="4">LSM domain-containing protein</fullName>
    </recommendedName>
</protein>
<evidence type="ECO:0008006" key="4">
    <source>
        <dbReference type="Google" id="ProtNLM"/>
    </source>
</evidence>
<gene>
    <name evidence="2" type="ORF">SAMN05877753_110134</name>
</gene>
<dbReference type="EMBL" id="OAOP01000010">
    <property type="protein sequence ID" value="SNX74879.1"/>
    <property type="molecule type" value="Genomic_DNA"/>
</dbReference>
<accession>A0A285D546</accession>
<sequence length="104" mass="11406">MSHRCGDPLCDFLGRFRGSTVRIVLENGTEIQGQLLFVRNCVVGLLVPDTVSPFTGTELALIRCEDISAAFIDGIGPGFVFDFDFEDDNNDDNNDDNDESPESS</sequence>
<dbReference type="Proteomes" id="UP000219546">
    <property type="component" value="Unassembled WGS sequence"/>
</dbReference>
<name>A0A285D546_9BACI</name>